<name>A0ABR8PK62_9BACL</name>
<evidence type="ECO:0000313" key="2">
    <source>
        <dbReference type="Proteomes" id="UP000659496"/>
    </source>
</evidence>
<dbReference type="EMBL" id="JACSQY010000006">
    <property type="protein sequence ID" value="MBD7908469.1"/>
    <property type="molecule type" value="Genomic_DNA"/>
</dbReference>
<gene>
    <name evidence="1" type="ORF">H9659_09015</name>
</gene>
<sequence length="64" mass="7583">MKQRKTVWFQVEEHETISDCIDRMKAEGYIPAGRREEPLFEERDGQYVPIRQMIQLKGVLADSE</sequence>
<dbReference type="InterPro" id="IPR025930">
    <property type="entry name" value="NETI"/>
</dbReference>
<dbReference type="Proteomes" id="UP000659496">
    <property type="component" value="Unassembled WGS sequence"/>
</dbReference>
<proteinExistence type="predicted"/>
<evidence type="ECO:0000313" key="1">
    <source>
        <dbReference type="EMBL" id="MBD7908469.1"/>
    </source>
</evidence>
<accession>A0ABR8PK62</accession>
<dbReference type="RefSeq" id="WP_191689653.1">
    <property type="nucleotide sequence ID" value="NZ_JACSQY010000006.1"/>
</dbReference>
<dbReference type="Pfam" id="PF14044">
    <property type="entry name" value="NETI"/>
    <property type="match status" value="1"/>
</dbReference>
<keyword evidence="2" id="KW-1185">Reference proteome</keyword>
<comment type="caution">
    <text evidence="1">The sequence shown here is derived from an EMBL/GenBank/DDBJ whole genome shotgun (WGS) entry which is preliminary data.</text>
</comment>
<reference evidence="1 2" key="1">
    <citation type="submission" date="2020-08" db="EMBL/GenBank/DDBJ databases">
        <title>A Genomic Blueprint of the Chicken Gut Microbiome.</title>
        <authorList>
            <person name="Gilroy R."/>
            <person name="Ravi A."/>
            <person name="Getino M."/>
            <person name="Pursley I."/>
            <person name="Horton D.L."/>
            <person name="Alikhan N.-F."/>
            <person name="Baker D."/>
            <person name="Gharbi K."/>
            <person name="Hall N."/>
            <person name="Watson M."/>
            <person name="Adriaenssens E.M."/>
            <person name="Foster-Nyarko E."/>
            <person name="Jarju S."/>
            <person name="Secka A."/>
            <person name="Antonio M."/>
            <person name="Oren A."/>
            <person name="Chaudhuri R."/>
            <person name="La Ragione R.M."/>
            <person name="Hildebrand F."/>
            <person name="Pallen M.J."/>
        </authorList>
    </citation>
    <scope>NUCLEOTIDE SEQUENCE [LARGE SCALE GENOMIC DNA]</scope>
    <source>
        <strain evidence="1 2">Sa3CUA8</strain>
    </source>
</reference>
<protein>
    <submittedName>
        <fullName evidence="1">NETI motif-containing protein</fullName>
    </submittedName>
</protein>
<organism evidence="1 2">
    <name type="scientific">Sporosarcina gallistercoris</name>
    <dbReference type="NCBI Taxonomy" id="2762245"/>
    <lineage>
        <taxon>Bacteria</taxon>
        <taxon>Bacillati</taxon>
        <taxon>Bacillota</taxon>
        <taxon>Bacilli</taxon>
        <taxon>Bacillales</taxon>
        <taxon>Caryophanaceae</taxon>
        <taxon>Sporosarcina</taxon>
    </lineage>
</organism>